<keyword evidence="3" id="KW-1185">Reference proteome</keyword>
<dbReference type="HOGENOM" id="CLU_879733_0_0_9"/>
<dbReference type="GO" id="GO:0010124">
    <property type="term" value="P:phenylacetate catabolic process"/>
    <property type="evidence" value="ECO:0007669"/>
    <property type="project" value="InterPro"/>
</dbReference>
<dbReference type="InterPro" id="IPR009078">
    <property type="entry name" value="Ferritin-like_SF"/>
</dbReference>
<dbReference type="InterPro" id="IPR052703">
    <property type="entry name" value="Aromatic_CoA_ox/epox"/>
</dbReference>
<reference evidence="2 3" key="1">
    <citation type="journal article" date="2010" name="Stand. Genomic Sci.">
        <title>Complete genome sequence of Thermaerobacter marianensis type strain (7p75a).</title>
        <authorList>
            <person name="Han C."/>
            <person name="Gu W."/>
            <person name="Zhang X."/>
            <person name="Lapidus A."/>
            <person name="Nolan M."/>
            <person name="Copeland A."/>
            <person name="Lucas S."/>
            <person name="Del Rio T.G."/>
            <person name="Tice H."/>
            <person name="Cheng J.F."/>
            <person name="Tapia R."/>
            <person name="Goodwin L."/>
            <person name="Pitluck S."/>
            <person name="Pagani I."/>
            <person name="Ivanova N."/>
            <person name="Mavromatis K."/>
            <person name="Mikhailova N."/>
            <person name="Pati A."/>
            <person name="Chen A."/>
            <person name="Palaniappan K."/>
            <person name="Land M."/>
            <person name="Hauser L."/>
            <person name="Chang Y.J."/>
            <person name="Jeffries C.D."/>
            <person name="Schneider S."/>
            <person name="Rohde M."/>
            <person name="Goker M."/>
            <person name="Pukall R."/>
            <person name="Woyke T."/>
            <person name="Bristow J."/>
            <person name="Eisen J.A."/>
            <person name="Markowitz V."/>
            <person name="Hugenholtz P."/>
            <person name="Kyrpides N.C."/>
            <person name="Klenk H.P."/>
            <person name="Detter J.C."/>
        </authorList>
    </citation>
    <scope>NUCLEOTIDE SEQUENCE [LARGE SCALE GENOMIC DNA]</scope>
    <source>
        <strain evidence="3">ATCC 700841 / DSM 12885 / JCM 10246 / 7p75a</strain>
    </source>
</reference>
<dbReference type="Pfam" id="PF05138">
    <property type="entry name" value="PaaA_PaaC"/>
    <property type="match status" value="1"/>
</dbReference>
<organism evidence="2 3">
    <name type="scientific">Thermaerobacter marianensis (strain ATCC 700841 / DSM 12885 / JCM 10246 / 7p75a)</name>
    <dbReference type="NCBI Taxonomy" id="644966"/>
    <lineage>
        <taxon>Bacteria</taxon>
        <taxon>Bacillati</taxon>
        <taxon>Bacillota</taxon>
        <taxon>Clostridia</taxon>
        <taxon>Eubacteriales</taxon>
        <taxon>Clostridiales Family XVII. Incertae Sedis</taxon>
        <taxon>Thermaerobacter</taxon>
    </lineage>
</organism>
<dbReference type="STRING" id="644966.Tmar_2136"/>
<accession>E6SJY4</accession>
<evidence type="ECO:0000313" key="3">
    <source>
        <dbReference type="Proteomes" id="UP000008915"/>
    </source>
</evidence>
<reference evidence="3" key="2">
    <citation type="journal article" date="2010" name="Stand. Genomic Sci.">
        <title>Complete genome sequence of Thermaerobacter marianensis type strain (7p75aT).</title>
        <authorList>
            <person name="Han C."/>
            <person name="Gu W."/>
            <person name="Zhang X."/>
            <person name="Lapidus A."/>
            <person name="Nolan M."/>
            <person name="Copeland A."/>
            <person name="Lucas S."/>
            <person name="Glavina Del Rio T."/>
            <person name="Tice H."/>
            <person name="Cheng J."/>
            <person name="Tapia R."/>
            <person name="Goodwin L."/>
            <person name="Pitluck S."/>
            <person name="Pagani I."/>
            <person name="Ivanova N."/>
            <person name="Mavromatis K."/>
            <person name="Mikhailova N."/>
            <person name="Pati A."/>
            <person name="Chen A."/>
            <person name="Palaniappan K."/>
            <person name="Land M."/>
            <person name="Hauser L."/>
            <person name="Chang Y."/>
            <person name="Jeffries C."/>
            <person name="Schneider S."/>
            <person name="Rohde M."/>
            <person name="Goker M."/>
            <person name="Pukall R."/>
            <person name="Woyke T."/>
            <person name="Bristow J."/>
            <person name="Eisen J."/>
            <person name="Markowitz V."/>
            <person name="Hugenholtz P."/>
            <person name="Kyrpides N."/>
            <person name="Klenk H."/>
            <person name="Detter J."/>
        </authorList>
    </citation>
    <scope>NUCLEOTIDE SEQUENCE [LARGE SCALE GENOMIC DNA]</scope>
    <source>
        <strain evidence="3">ATCC 700841 / DSM 12885 / JCM 10246 / 7p75a</strain>
    </source>
</reference>
<sequence>MTDHTVTPRAVTARVPAGGDAAGPAATGPEAPGHRREAERMAEFTARLERGQKIEAGDWMPDEYRRQCLRLIQTHANSEIMGALPEREWIPRAPTLRRKLALMAKVQDEVGHAQLIYRVAEDLAAPLGITREDMLDALVAGKAKFHNVFSYPAPTWADAGIIAWLVDGAALVTQAALLQTSYAPYARILRRICAEEAIHLKHGEDIILTLMSGTRAQQQMVQDALNRWWRPLLHFFGPPDEMSPNLEQAMRWGIKVRTNEELRQEFLSKYVPQIRALGLQIPDPELRYDEERGRWVYGDPGWDEFWRVVQGQGPKTQARLAIRRLSQEESRWVREALARAAAAA</sequence>
<dbReference type="PANTHER" id="PTHR30458:SF2">
    <property type="entry name" value="1,2-PHENYLACETYL-COA EPOXIDASE, SUBUNIT A"/>
    <property type="match status" value="1"/>
</dbReference>
<dbReference type="GO" id="GO:0005829">
    <property type="term" value="C:cytosol"/>
    <property type="evidence" value="ECO:0007669"/>
    <property type="project" value="TreeGrafter"/>
</dbReference>
<gene>
    <name evidence="2" type="ordered locus">Tmar_2136</name>
</gene>
<dbReference type="GO" id="GO:0097266">
    <property type="term" value="F:phenylacetyl-CoA 1,2-epoxidase activity"/>
    <property type="evidence" value="ECO:0007669"/>
    <property type="project" value="InterPro"/>
</dbReference>
<dbReference type="InterPro" id="IPR012347">
    <property type="entry name" value="Ferritin-like"/>
</dbReference>
<feature type="compositionally biased region" description="Low complexity" evidence="1">
    <location>
        <begin position="16"/>
        <end position="31"/>
    </location>
</feature>
<dbReference type="KEGG" id="tmr:Tmar_2136"/>
<dbReference type="InterPro" id="IPR007814">
    <property type="entry name" value="PaaA_PaaC"/>
</dbReference>
<dbReference type="AlphaFoldDB" id="E6SJY4"/>
<dbReference type="eggNOG" id="COG3396">
    <property type="taxonomic scope" value="Bacteria"/>
</dbReference>
<dbReference type="Proteomes" id="UP000008915">
    <property type="component" value="Chromosome"/>
</dbReference>
<evidence type="ECO:0000256" key="1">
    <source>
        <dbReference type="SAM" id="MobiDB-lite"/>
    </source>
</evidence>
<feature type="region of interest" description="Disordered" evidence="1">
    <location>
        <begin position="1"/>
        <end position="37"/>
    </location>
</feature>
<evidence type="ECO:0000313" key="2">
    <source>
        <dbReference type="EMBL" id="ADU52217.1"/>
    </source>
</evidence>
<dbReference type="RefSeq" id="WP_013496517.1">
    <property type="nucleotide sequence ID" value="NC_014831.1"/>
</dbReference>
<name>E6SJY4_THEM7</name>
<dbReference type="SUPFAM" id="SSF47240">
    <property type="entry name" value="Ferritin-like"/>
    <property type="match status" value="1"/>
</dbReference>
<dbReference type="PANTHER" id="PTHR30458">
    <property type="entry name" value="PHENYLACETIC ACID DEGRADATION PROTEIN PAA"/>
    <property type="match status" value="1"/>
</dbReference>
<dbReference type="Gene3D" id="1.20.1260.10">
    <property type="match status" value="1"/>
</dbReference>
<dbReference type="NCBIfam" id="TIGR02156">
    <property type="entry name" value="PA_CoA_Oxy1"/>
    <property type="match status" value="1"/>
</dbReference>
<proteinExistence type="predicted"/>
<dbReference type="EMBL" id="CP002344">
    <property type="protein sequence ID" value="ADU52217.1"/>
    <property type="molecule type" value="Genomic_DNA"/>
</dbReference>
<protein>
    <submittedName>
        <fullName evidence="2">Phenylacetate-CoA oxygenase, PaaG subunit</fullName>
    </submittedName>
</protein>
<dbReference type="InterPro" id="IPR011881">
    <property type="entry name" value="PaaA"/>
</dbReference>